<dbReference type="InterPro" id="IPR035983">
    <property type="entry name" value="Hect_E3_ubiquitin_ligase"/>
</dbReference>
<dbReference type="Gene3D" id="3.90.1750.10">
    <property type="entry name" value="Hect, E3 ligase catalytic domains"/>
    <property type="match status" value="1"/>
</dbReference>
<dbReference type="GO" id="GO:0061630">
    <property type="term" value="F:ubiquitin protein ligase activity"/>
    <property type="evidence" value="ECO:0007669"/>
    <property type="project" value="UniProtKB-EC"/>
</dbReference>
<evidence type="ECO:0000259" key="7">
    <source>
        <dbReference type="PROSITE" id="PS50237"/>
    </source>
</evidence>
<dbReference type="EC" id="2.3.2.26" evidence="2"/>
<dbReference type="CDD" id="cd00078">
    <property type="entry name" value="HECTc"/>
    <property type="match status" value="1"/>
</dbReference>
<evidence type="ECO:0000313" key="8">
    <source>
        <dbReference type="EMBL" id="KAG5455723.1"/>
    </source>
</evidence>
<gene>
    <name evidence="8" type="ORF">BJ554DRAFT_4760</name>
</gene>
<accession>A0A8H8DEU5</accession>
<evidence type="ECO:0000256" key="2">
    <source>
        <dbReference type="ARBA" id="ARBA00012485"/>
    </source>
</evidence>
<dbReference type="InterPro" id="IPR044611">
    <property type="entry name" value="E3A/B/C-like"/>
</dbReference>
<comment type="catalytic activity">
    <reaction evidence="1">
        <text>S-ubiquitinyl-[E2 ubiquitin-conjugating enzyme]-L-cysteine + [acceptor protein]-L-lysine = [E2 ubiquitin-conjugating enzyme]-L-cysteine + N(6)-ubiquitinyl-[acceptor protein]-L-lysine.</text>
        <dbReference type="EC" id="2.3.2.26"/>
    </reaction>
</comment>
<proteinExistence type="predicted"/>
<dbReference type="OrthoDB" id="8068875at2759"/>
<dbReference type="InterPro" id="IPR000569">
    <property type="entry name" value="HECT_dom"/>
</dbReference>
<dbReference type="PANTHER" id="PTHR45700">
    <property type="entry name" value="UBIQUITIN-PROTEIN LIGASE E3C"/>
    <property type="match status" value="1"/>
</dbReference>
<dbReference type="SUPFAM" id="SSF56204">
    <property type="entry name" value="Hect, E3 ligase catalytic domain"/>
    <property type="match status" value="1"/>
</dbReference>
<sequence length="396" mass="44701">MGGKVTHSPVRDRDRSETAGPHRADIRRDHVFEDGYTYLSSLGSKLKGRVAIRFIDEYGMHEAGIDGGGVFKEFMTAACCNDMLTLSSLLPRLLKEALDTNCGLFTSTPDQMLYPNPHAYAKEERQLDHFKFLGLVLGKALYEGILVDAVFAPFFLNKWLGRLNYLDDLLSLDKDLYNGLIYLKNYTGDAEDLALNFTTTVSEFGSTKIIELISDGANVPVTNANKIRYIYLVANYRLNVEIDQQCRAFFSGLVQLINPKWLRMFNQLELQVLLSGAQRPIDVEDLRANVVYTSGYDEDHPVIHNFWAVVRAMSDEERRRLVRFVTSVERPPLLGFREMNPLITIQNTGGTGGRPDRLPTSSTCVNLLKLPPYPDQTMMRDKLLYAIYSGAGFDLS</sequence>
<evidence type="ECO:0000256" key="5">
    <source>
        <dbReference type="PROSITE-ProRule" id="PRU00104"/>
    </source>
</evidence>
<dbReference type="FunFam" id="3.30.2410.10:FF:000011">
    <property type="entry name" value="Putative Ubiquitin-protein ligase E3C"/>
    <property type="match status" value="1"/>
</dbReference>
<dbReference type="PANTHER" id="PTHR45700:SF2">
    <property type="entry name" value="UBIQUITIN-PROTEIN LIGASE E3C"/>
    <property type="match status" value="1"/>
</dbReference>
<dbReference type="GO" id="GO:0006511">
    <property type="term" value="P:ubiquitin-dependent protein catabolic process"/>
    <property type="evidence" value="ECO:0007669"/>
    <property type="project" value="TreeGrafter"/>
</dbReference>
<evidence type="ECO:0000256" key="4">
    <source>
        <dbReference type="ARBA" id="ARBA00022786"/>
    </source>
</evidence>
<dbReference type="PROSITE" id="PS50237">
    <property type="entry name" value="HECT"/>
    <property type="match status" value="1"/>
</dbReference>
<dbReference type="AlphaFoldDB" id="A0A8H8DEU5"/>
<reference evidence="8 9" key="1">
    <citation type="journal article" name="Sci. Rep.">
        <title>Genome-scale phylogenetic analyses confirm Olpidium as the closest living zoosporic fungus to the non-flagellated, terrestrial fungi.</title>
        <authorList>
            <person name="Chang Y."/>
            <person name="Rochon D."/>
            <person name="Sekimoto S."/>
            <person name="Wang Y."/>
            <person name="Chovatia M."/>
            <person name="Sandor L."/>
            <person name="Salamov A."/>
            <person name="Grigoriev I.V."/>
            <person name="Stajich J.E."/>
            <person name="Spatafora J.W."/>
        </authorList>
    </citation>
    <scope>NUCLEOTIDE SEQUENCE [LARGE SCALE GENOMIC DNA]</scope>
    <source>
        <strain evidence="8">S191</strain>
    </source>
</reference>
<dbReference type="FunFam" id="3.30.2160.10:FF:000002">
    <property type="entry name" value="Putative Ubiquitin-protein ligase E3C"/>
    <property type="match status" value="1"/>
</dbReference>
<dbReference type="Proteomes" id="UP000673691">
    <property type="component" value="Unassembled WGS sequence"/>
</dbReference>
<evidence type="ECO:0000313" key="9">
    <source>
        <dbReference type="Proteomes" id="UP000673691"/>
    </source>
</evidence>
<evidence type="ECO:0000256" key="1">
    <source>
        <dbReference type="ARBA" id="ARBA00000885"/>
    </source>
</evidence>
<keyword evidence="3" id="KW-0808">Transferase</keyword>
<dbReference type="Gene3D" id="3.30.2410.10">
    <property type="entry name" value="Hect, E3 ligase catalytic domain"/>
    <property type="match status" value="1"/>
</dbReference>
<dbReference type="GO" id="GO:0000209">
    <property type="term" value="P:protein polyubiquitination"/>
    <property type="evidence" value="ECO:0007669"/>
    <property type="project" value="InterPro"/>
</dbReference>
<evidence type="ECO:0000256" key="6">
    <source>
        <dbReference type="SAM" id="MobiDB-lite"/>
    </source>
</evidence>
<evidence type="ECO:0000256" key="3">
    <source>
        <dbReference type="ARBA" id="ARBA00022679"/>
    </source>
</evidence>
<name>A0A8H8DEU5_9FUNG</name>
<keyword evidence="9" id="KW-1185">Reference proteome</keyword>
<feature type="domain" description="HECT" evidence="7">
    <location>
        <begin position="46"/>
        <end position="396"/>
    </location>
</feature>
<protein>
    <recommendedName>
        <fullName evidence="2">HECT-type E3 ubiquitin transferase</fullName>
        <ecNumber evidence="2">2.3.2.26</ecNumber>
    </recommendedName>
</protein>
<keyword evidence="4 5" id="KW-0833">Ubl conjugation pathway</keyword>
<dbReference type="SMART" id="SM00119">
    <property type="entry name" value="HECTc"/>
    <property type="match status" value="1"/>
</dbReference>
<feature type="compositionally biased region" description="Basic and acidic residues" evidence="6">
    <location>
        <begin position="9"/>
        <end position="24"/>
    </location>
</feature>
<dbReference type="EMBL" id="JAEFCI010012896">
    <property type="protein sequence ID" value="KAG5455723.1"/>
    <property type="molecule type" value="Genomic_DNA"/>
</dbReference>
<dbReference type="Gene3D" id="3.30.2160.10">
    <property type="entry name" value="Hect, E3 ligase catalytic domain"/>
    <property type="match status" value="1"/>
</dbReference>
<dbReference type="Pfam" id="PF00632">
    <property type="entry name" value="HECT"/>
    <property type="match status" value="1"/>
</dbReference>
<organism evidence="8 9">
    <name type="scientific">Olpidium bornovanus</name>
    <dbReference type="NCBI Taxonomy" id="278681"/>
    <lineage>
        <taxon>Eukaryota</taxon>
        <taxon>Fungi</taxon>
        <taxon>Fungi incertae sedis</taxon>
        <taxon>Olpidiomycota</taxon>
        <taxon>Olpidiomycotina</taxon>
        <taxon>Olpidiomycetes</taxon>
        <taxon>Olpidiales</taxon>
        <taxon>Olpidiaceae</taxon>
        <taxon>Olpidium</taxon>
    </lineage>
</organism>
<comment type="caution">
    <text evidence="8">The sequence shown here is derived from an EMBL/GenBank/DDBJ whole genome shotgun (WGS) entry which is preliminary data.</text>
</comment>
<feature type="region of interest" description="Disordered" evidence="6">
    <location>
        <begin position="1"/>
        <end position="24"/>
    </location>
</feature>
<feature type="active site" description="Glycyl thioester intermediate" evidence="5">
    <location>
        <position position="364"/>
    </location>
</feature>